<dbReference type="GO" id="GO:0000976">
    <property type="term" value="F:transcription cis-regulatory region binding"/>
    <property type="evidence" value="ECO:0007669"/>
    <property type="project" value="TreeGrafter"/>
</dbReference>
<evidence type="ECO:0000256" key="2">
    <source>
        <dbReference type="ARBA" id="ARBA00023015"/>
    </source>
</evidence>
<dbReference type="Gene3D" id="1.10.357.10">
    <property type="entry name" value="Tetracycline Repressor, domain 2"/>
    <property type="match status" value="1"/>
</dbReference>
<dbReference type="Gene3D" id="1.10.10.60">
    <property type="entry name" value="Homeodomain-like"/>
    <property type="match status" value="1"/>
</dbReference>
<dbReference type="Pfam" id="PF17932">
    <property type="entry name" value="TetR_C_24"/>
    <property type="match status" value="1"/>
</dbReference>
<dbReference type="RefSeq" id="WP_021224674.1">
    <property type="nucleotide sequence ID" value="NZ_ATDP01000071.1"/>
</dbReference>
<dbReference type="eggNOG" id="COG1309">
    <property type="taxonomic scope" value="Bacteria"/>
</dbReference>
<dbReference type="GO" id="GO:0003700">
    <property type="term" value="F:DNA-binding transcription factor activity"/>
    <property type="evidence" value="ECO:0007669"/>
    <property type="project" value="TreeGrafter"/>
</dbReference>
<dbReference type="AlphaFoldDB" id="T0HYJ9"/>
<evidence type="ECO:0000256" key="5">
    <source>
        <dbReference type="PROSITE-ProRule" id="PRU00335"/>
    </source>
</evidence>
<dbReference type="EMBL" id="ATDP01000071">
    <property type="protein sequence ID" value="EQB17138.1"/>
    <property type="molecule type" value="Genomic_DNA"/>
</dbReference>
<proteinExistence type="predicted"/>
<dbReference type="SUPFAM" id="SSF48498">
    <property type="entry name" value="Tetracyclin repressor-like, C-terminal domain"/>
    <property type="match status" value="1"/>
</dbReference>
<dbReference type="Pfam" id="PF00440">
    <property type="entry name" value="TetR_N"/>
    <property type="match status" value="1"/>
</dbReference>
<dbReference type="OrthoDB" id="9779746at2"/>
<dbReference type="PRINTS" id="PR00455">
    <property type="entry name" value="HTHTETR"/>
</dbReference>
<dbReference type="PATRIC" id="fig|1331060.3.peg.742"/>
<evidence type="ECO:0000256" key="1">
    <source>
        <dbReference type="ARBA" id="ARBA00022491"/>
    </source>
</evidence>
<accession>T0HYJ9</accession>
<evidence type="ECO:0000256" key="4">
    <source>
        <dbReference type="ARBA" id="ARBA00023163"/>
    </source>
</evidence>
<evidence type="ECO:0000256" key="3">
    <source>
        <dbReference type="ARBA" id="ARBA00023125"/>
    </source>
</evidence>
<keyword evidence="3 5" id="KW-0238">DNA-binding</keyword>
<feature type="domain" description="HTH tetR-type" evidence="6">
    <location>
        <begin position="10"/>
        <end position="70"/>
    </location>
</feature>
<keyword evidence="8" id="KW-1185">Reference proteome</keyword>
<dbReference type="PANTHER" id="PTHR30055:SF175">
    <property type="entry name" value="HTH-TYPE TRANSCRIPTIONAL REPRESSOR KSTR2"/>
    <property type="match status" value="1"/>
</dbReference>
<comment type="caution">
    <text evidence="7">The sequence shown here is derived from an EMBL/GenBank/DDBJ whole genome shotgun (WGS) entry which is preliminary data.</text>
</comment>
<dbReference type="InterPro" id="IPR036271">
    <property type="entry name" value="Tet_transcr_reg_TetR-rel_C_sf"/>
</dbReference>
<evidence type="ECO:0000313" key="8">
    <source>
        <dbReference type="Proteomes" id="UP000015531"/>
    </source>
</evidence>
<keyword evidence="1" id="KW-0678">Repressor</keyword>
<dbReference type="SUPFAM" id="SSF46689">
    <property type="entry name" value="Homeodomain-like"/>
    <property type="match status" value="1"/>
</dbReference>
<dbReference type="InterPro" id="IPR009057">
    <property type="entry name" value="Homeodomain-like_sf"/>
</dbReference>
<evidence type="ECO:0000259" key="6">
    <source>
        <dbReference type="PROSITE" id="PS50977"/>
    </source>
</evidence>
<keyword evidence="2" id="KW-0805">Transcription regulation</keyword>
<gene>
    <name evidence="7" type="ORF">RLDS_04090</name>
</gene>
<reference evidence="7 8" key="1">
    <citation type="journal article" date="2013" name="Genome Announc.">
        <title>Draft Genome Sequence of Sphingobium lactosutens Strain DS20T, Isolated from a Hexachlorocyclohexane Dumpsite.</title>
        <authorList>
            <person name="Kumar R."/>
            <person name="Dwivedi V."/>
            <person name="Negi V."/>
            <person name="Khurana J.P."/>
            <person name="Lal R."/>
        </authorList>
    </citation>
    <scope>NUCLEOTIDE SEQUENCE [LARGE SCALE GENOMIC DNA]</scope>
    <source>
        <strain evidence="7 8">DS20</strain>
    </source>
</reference>
<dbReference type="InterPro" id="IPR041490">
    <property type="entry name" value="KstR2_TetR_C"/>
</dbReference>
<dbReference type="PROSITE" id="PS50977">
    <property type="entry name" value="HTH_TETR_2"/>
    <property type="match status" value="1"/>
</dbReference>
<name>T0HYJ9_9SPHN</name>
<protein>
    <recommendedName>
        <fullName evidence="6">HTH tetR-type domain-containing protein</fullName>
    </recommendedName>
</protein>
<feature type="DNA-binding region" description="H-T-H motif" evidence="5">
    <location>
        <begin position="33"/>
        <end position="52"/>
    </location>
</feature>
<dbReference type="InterPro" id="IPR001647">
    <property type="entry name" value="HTH_TetR"/>
</dbReference>
<dbReference type="PANTHER" id="PTHR30055">
    <property type="entry name" value="HTH-TYPE TRANSCRIPTIONAL REGULATOR RUTR"/>
    <property type="match status" value="1"/>
</dbReference>
<dbReference type="InterPro" id="IPR050109">
    <property type="entry name" value="HTH-type_TetR-like_transc_reg"/>
</dbReference>
<dbReference type="Proteomes" id="UP000015531">
    <property type="component" value="Unassembled WGS sequence"/>
</dbReference>
<evidence type="ECO:0000313" key="7">
    <source>
        <dbReference type="EMBL" id="EQB17138.1"/>
    </source>
</evidence>
<keyword evidence="4" id="KW-0804">Transcription</keyword>
<sequence>MARTQAADYDDRREAIVEIAARLYGETGFLGSSIADLAKASGISKSLLYHYFSSKEDILFEIMIGHVEALRAAADEVSDLPDSADRLKALTHGFMKLYANASDRHKVLINDLDKLPVERRSAIIEAERRLLDIVDGIIVDRATTLDKNKGKRRALTMLYFGMINWTHTWFDPAGEINGDQLADMVVDLFLKGLPS</sequence>
<organism evidence="7 8">
    <name type="scientific">Sphingobium lactosutens DS20</name>
    <dbReference type="NCBI Taxonomy" id="1331060"/>
    <lineage>
        <taxon>Bacteria</taxon>
        <taxon>Pseudomonadati</taxon>
        <taxon>Pseudomonadota</taxon>
        <taxon>Alphaproteobacteria</taxon>
        <taxon>Sphingomonadales</taxon>
        <taxon>Sphingomonadaceae</taxon>
        <taxon>Sphingobium</taxon>
    </lineage>
</organism>